<organism evidence="1 2">
    <name type="scientific">Saccharopolyspora gregorii</name>
    <dbReference type="NCBI Taxonomy" id="33914"/>
    <lineage>
        <taxon>Bacteria</taxon>
        <taxon>Bacillati</taxon>
        <taxon>Actinomycetota</taxon>
        <taxon>Actinomycetes</taxon>
        <taxon>Pseudonocardiales</taxon>
        <taxon>Pseudonocardiaceae</taxon>
        <taxon>Saccharopolyspora</taxon>
    </lineage>
</organism>
<accession>A0ABP6RWU5</accession>
<name>A0ABP6RWU5_9PSEU</name>
<dbReference type="Pfam" id="PF06821">
    <property type="entry name" value="Ser_hydrolase"/>
    <property type="match status" value="1"/>
</dbReference>
<dbReference type="SUPFAM" id="SSF53474">
    <property type="entry name" value="alpha/beta-Hydrolases"/>
    <property type="match status" value="1"/>
</dbReference>
<dbReference type="InterPro" id="IPR010662">
    <property type="entry name" value="RBBP9/YdeN"/>
</dbReference>
<dbReference type="RefSeq" id="WP_344929711.1">
    <property type="nucleotide sequence ID" value="NZ_BAAAYK010000038.1"/>
</dbReference>
<reference evidence="2" key="1">
    <citation type="journal article" date="2019" name="Int. J. Syst. Evol. Microbiol.">
        <title>The Global Catalogue of Microorganisms (GCM) 10K type strain sequencing project: providing services to taxonomists for standard genome sequencing and annotation.</title>
        <authorList>
            <consortium name="The Broad Institute Genomics Platform"/>
            <consortium name="The Broad Institute Genome Sequencing Center for Infectious Disease"/>
            <person name="Wu L."/>
            <person name="Ma J."/>
        </authorList>
    </citation>
    <scope>NUCLEOTIDE SEQUENCE [LARGE SCALE GENOMIC DNA]</scope>
    <source>
        <strain evidence="2">JCM 9687</strain>
    </source>
</reference>
<dbReference type="Proteomes" id="UP001500483">
    <property type="component" value="Unassembled WGS sequence"/>
</dbReference>
<protein>
    <submittedName>
        <fullName evidence="1">Uncharacterized protein</fullName>
    </submittedName>
</protein>
<keyword evidence="2" id="KW-1185">Reference proteome</keyword>
<sequence>MSELHVLLVPDGSGSGPWHWQQWLAARSREAGAVVTRCPGPVESTAALRAELARVPPEAELAVVAHRGGARTWLRHAAAPGGPETRRADRVLLVAPAEPDVSPDRPGPRAVERGLRAAEADGPAARAAEPDAPALRVAEPDAPALRAAGGPTRMVVGTDDPELSVCAAHALAHRLRVELDVLADGRALDLAAGYGPWPALLRWALYGSVPVADRFDTAPHVAGWSAVPEAVR</sequence>
<proteinExistence type="predicted"/>
<evidence type="ECO:0000313" key="2">
    <source>
        <dbReference type="Proteomes" id="UP001500483"/>
    </source>
</evidence>
<gene>
    <name evidence="1" type="ORF">GCM10020366_49310</name>
</gene>
<dbReference type="InterPro" id="IPR029058">
    <property type="entry name" value="AB_hydrolase_fold"/>
</dbReference>
<dbReference type="Gene3D" id="3.40.50.1820">
    <property type="entry name" value="alpha/beta hydrolase"/>
    <property type="match status" value="1"/>
</dbReference>
<comment type="caution">
    <text evidence="1">The sequence shown here is derived from an EMBL/GenBank/DDBJ whole genome shotgun (WGS) entry which is preliminary data.</text>
</comment>
<dbReference type="EMBL" id="BAAAYK010000038">
    <property type="protein sequence ID" value="GAA3362225.1"/>
    <property type="molecule type" value="Genomic_DNA"/>
</dbReference>
<evidence type="ECO:0000313" key="1">
    <source>
        <dbReference type="EMBL" id="GAA3362225.1"/>
    </source>
</evidence>